<protein>
    <submittedName>
        <fullName evidence="1">Sporulation histidine kinase inhibitor Sda</fullName>
    </submittedName>
</protein>
<sequence length="54" mass="6610">MSYSWFYVEDELLINIYRKSVEQNLDKEFIEFVFTEIKGRDLVSEKPVHLLRIK</sequence>
<proteinExistence type="predicted"/>
<name>A0A4S4BW22_9BACI</name>
<dbReference type="InterPro" id="IPR015064">
    <property type="entry name" value="Sda"/>
</dbReference>
<accession>A0A4S4BW22</accession>
<dbReference type="Gene3D" id="1.10.287.1100">
    <property type="entry name" value="Sporulation inhibitor A"/>
    <property type="match status" value="1"/>
</dbReference>
<dbReference type="SUPFAM" id="SSF100985">
    <property type="entry name" value="Sporulation inhibitor Sda"/>
    <property type="match status" value="1"/>
</dbReference>
<evidence type="ECO:0000313" key="2">
    <source>
        <dbReference type="Proteomes" id="UP000310334"/>
    </source>
</evidence>
<dbReference type="AlphaFoldDB" id="A0A4S4BW22"/>
<dbReference type="InterPro" id="IPR036916">
    <property type="entry name" value="Sda_sf"/>
</dbReference>
<organism evidence="1 2">
    <name type="scientific">Metabacillus sediminilitoris</name>
    <dbReference type="NCBI Taxonomy" id="2567941"/>
    <lineage>
        <taxon>Bacteria</taxon>
        <taxon>Bacillati</taxon>
        <taxon>Bacillota</taxon>
        <taxon>Bacilli</taxon>
        <taxon>Bacillales</taxon>
        <taxon>Bacillaceae</taxon>
        <taxon>Metabacillus</taxon>
    </lineage>
</organism>
<dbReference type="RefSeq" id="WP_136354738.1">
    <property type="nucleotide sequence ID" value="NZ_CP046266.1"/>
</dbReference>
<reference evidence="1 2" key="1">
    <citation type="submission" date="2019-04" db="EMBL/GenBank/DDBJ databases">
        <title>Bacillus sediminilitoris sp. nov., isolated from a tidal flat sediment on the East China Sea.</title>
        <authorList>
            <person name="Wei Y."/>
            <person name="Mao H."/>
            <person name="Fang J."/>
        </authorList>
    </citation>
    <scope>NUCLEOTIDE SEQUENCE [LARGE SCALE GENOMIC DNA]</scope>
    <source>
        <strain evidence="1 2">DSL-17</strain>
    </source>
</reference>
<dbReference type="Proteomes" id="UP000310334">
    <property type="component" value="Unassembled WGS sequence"/>
</dbReference>
<evidence type="ECO:0000313" key="1">
    <source>
        <dbReference type="EMBL" id="THF79372.1"/>
    </source>
</evidence>
<gene>
    <name evidence="1" type="ORF">E6W99_13615</name>
</gene>
<dbReference type="EMBL" id="SSNT01000009">
    <property type="protein sequence ID" value="THF79372.1"/>
    <property type="molecule type" value="Genomic_DNA"/>
</dbReference>
<dbReference type="Pfam" id="PF08970">
    <property type="entry name" value="Sda"/>
    <property type="match status" value="1"/>
</dbReference>
<comment type="caution">
    <text evidence="1">The sequence shown here is derived from an EMBL/GenBank/DDBJ whole genome shotgun (WGS) entry which is preliminary data.</text>
</comment>
<keyword evidence="2" id="KW-1185">Reference proteome</keyword>